<sequence>MTNAIWGIVIAMALMFGIAFYRSTHQRQPAAHPRGSIRQQTQDRLRERYGL</sequence>
<evidence type="ECO:0000256" key="2">
    <source>
        <dbReference type="SAM" id="Phobius"/>
    </source>
</evidence>
<dbReference type="RefSeq" id="WP_007177187.1">
    <property type="nucleotide sequence ID" value="NZ_LR699554.1"/>
</dbReference>
<keyword evidence="2" id="KW-1133">Transmembrane helix</keyword>
<organism evidence="3 4">
    <name type="scientific">Paraburkholderia dioscoreae</name>
    <dbReference type="NCBI Taxonomy" id="2604047"/>
    <lineage>
        <taxon>Bacteria</taxon>
        <taxon>Pseudomonadati</taxon>
        <taxon>Pseudomonadota</taxon>
        <taxon>Betaproteobacteria</taxon>
        <taxon>Burkholderiales</taxon>
        <taxon>Burkholderiaceae</taxon>
        <taxon>Paraburkholderia</taxon>
    </lineage>
</organism>
<name>A0A5Q4YW27_9BURK</name>
<protein>
    <submittedName>
        <fullName evidence="3">Uncharacterized protein</fullName>
    </submittedName>
</protein>
<keyword evidence="2" id="KW-0472">Membrane</keyword>
<evidence type="ECO:0000313" key="3">
    <source>
        <dbReference type="EMBL" id="VVD32875.1"/>
    </source>
</evidence>
<keyword evidence="4" id="KW-1185">Reference proteome</keyword>
<feature type="region of interest" description="Disordered" evidence="1">
    <location>
        <begin position="26"/>
        <end position="51"/>
    </location>
</feature>
<dbReference type="KEGG" id="pdio:PDMSB3_1591.1"/>
<reference evidence="3 4" key="1">
    <citation type="submission" date="2019-08" db="EMBL/GenBank/DDBJ databases">
        <authorList>
            <person name="Herpell B J."/>
        </authorList>
    </citation>
    <scope>NUCLEOTIDE SEQUENCE [LARGE SCALE GENOMIC DNA]</scope>
    <source>
        <strain evidence="4">Msb3</strain>
    </source>
</reference>
<dbReference type="Proteomes" id="UP000325811">
    <property type="component" value="Chromosome II"/>
</dbReference>
<keyword evidence="2" id="KW-0812">Transmembrane</keyword>
<evidence type="ECO:0000313" key="4">
    <source>
        <dbReference type="Proteomes" id="UP000325811"/>
    </source>
</evidence>
<proteinExistence type="predicted"/>
<dbReference type="EMBL" id="LR699554">
    <property type="protein sequence ID" value="VVD32875.1"/>
    <property type="molecule type" value="Genomic_DNA"/>
</dbReference>
<feature type="compositionally biased region" description="Basic and acidic residues" evidence="1">
    <location>
        <begin position="41"/>
        <end position="51"/>
    </location>
</feature>
<accession>A0A5Q4YW27</accession>
<evidence type="ECO:0000256" key="1">
    <source>
        <dbReference type="SAM" id="MobiDB-lite"/>
    </source>
</evidence>
<dbReference type="AlphaFoldDB" id="A0A5Q4YW27"/>
<feature type="transmembrane region" description="Helical" evidence="2">
    <location>
        <begin position="6"/>
        <end position="24"/>
    </location>
</feature>
<gene>
    <name evidence="3" type="ORF">PDMSB3_1591</name>
</gene>